<dbReference type="AlphaFoldDB" id="A0A658IE58"/>
<accession>A0A658IE58</accession>
<evidence type="ECO:0000313" key="1">
    <source>
        <dbReference type="EMBL" id="RIQ23771.1"/>
    </source>
</evidence>
<gene>
    <name evidence="1" type="ORF">DLN06_23245</name>
</gene>
<protein>
    <submittedName>
        <fullName evidence="1">Uncharacterized protein</fullName>
    </submittedName>
</protein>
<proteinExistence type="predicted"/>
<organism evidence="1">
    <name type="scientific">Salmonella enterica subsp. enterica serovar Newport str. CFSAN000835</name>
    <dbReference type="NCBI Taxonomy" id="1299174"/>
    <lineage>
        <taxon>Bacteria</taxon>
        <taxon>Pseudomonadati</taxon>
        <taxon>Pseudomonadota</taxon>
        <taxon>Gammaproteobacteria</taxon>
        <taxon>Enterobacterales</taxon>
        <taxon>Enterobacteriaceae</taxon>
        <taxon>Salmonella</taxon>
    </lineage>
</organism>
<dbReference type="Proteomes" id="UP000839534">
    <property type="component" value="Unassembled WGS sequence"/>
</dbReference>
<dbReference type="EMBL" id="QWJV01000019">
    <property type="protein sequence ID" value="RIQ23771.1"/>
    <property type="molecule type" value="Genomic_DNA"/>
</dbReference>
<sequence length="68" mass="8089">MLFYTCEHCGKKGLKPFGKRCAAVWRIKAYWFCNSGCARRAYNAQKYEAYQELREDLRRNTVYLRGAK</sequence>
<name>A0A658IE58_SALNE</name>
<reference evidence="1" key="1">
    <citation type="submission" date="2018-08" db="EMBL/GenBank/DDBJ databases">
        <title>Whole genome sequencing of Salmonella enterica serotype newport.</title>
        <authorList>
            <person name="Bell R."/>
        </authorList>
    </citation>
    <scope>NUCLEOTIDE SEQUENCE [LARGE SCALE GENOMIC DNA]</scope>
    <source>
        <strain evidence="1">CFSAN000835</strain>
    </source>
</reference>
<comment type="caution">
    <text evidence="1">The sequence shown here is derived from an EMBL/GenBank/DDBJ whole genome shotgun (WGS) entry which is preliminary data.</text>
</comment>